<dbReference type="Proteomes" id="UP000095284">
    <property type="component" value="Unplaced"/>
</dbReference>
<reference evidence="2" key="1">
    <citation type="submission" date="2016-11" db="UniProtKB">
        <authorList>
            <consortium name="WormBaseParasite"/>
        </authorList>
    </citation>
    <scope>IDENTIFICATION</scope>
</reference>
<dbReference type="WBParaSite" id="BXY_1295400.1">
    <property type="protein sequence ID" value="BXY_1295400.1"/>
    <property type="gene ID" value="BXY_1295400"/>
</dbReference>
<proteinExistence type="predicted"/>
<dbReference type="AlphaFoldDB" id="A0A1I7SIT1"/>
<organism evidence="1 2">
    <name type="scientific">Bursaphelenchus xylophilus</name>
    <name type="common">Pinewood nematode worm</name>
    <name type="synonym">Aphelenchoides xylophilus</name>
    <dbReference type="NCBI Taxonomy" id="6326"/>
    <lineage>
        <taxon>Eukaryota</taxon>
        <taxon>Metazoa</taxon>
        <taxon>Ecdysozoa</taxon>
        <taxon>Nematoda</taxon>
        <taxon>Chromadorea</taxon>
        <taxon>Rhabditida</taxon>
        <taxon>Tylenchina</taxon>
        <taxon>Tylenchomorpha</taxon>
        <taxon>Aphelenchoidea</taxon>
        <taxon>Aphelenchoididae</taxon>
        <taxon>Bursaphelenchus</taxon>
    </lineage>
</organism>
<protein>
    <submittedName>
        <fullName evidence="2">Transposase</fullName>
    </submittedName>
</protein>
<name>A0A1I7SIT1_BURXY</name>
<accession>A0A1I7SIT1</accession>
<evidence type="ECO:0000313" key="1">
    <source>
        <dbReference type="Proteomes" id="UP000095284"/>
    </source>
</evidence>
<sequence>MGKCAIFSGFFGKQVAKFVVNVAGCSNKERTWIGFGKKGIKLNSMLRELRKHNSISNVSLLCEPRCRSIRPGVVLWQNGDLIASHQQLGPTQW</sequence>
<evidence type="ECO:0000313" key="2">
    <source>
        <dbReference type="WBParaSite" id="BXY_1295400.1"/>
    </source>
</evidence>